<dbReference type="OrthoDB" id="9813158at2"/>
<reference evidence="3 4" key="1">
    <citation type="submission" date="2018-07" db="EMBL/GenBank/DDBJ databases">
        <title>Halomonas montanilacus sp. nov., isolated from Lake Pengyan on Tibetan Plateau.</title>
        <authorList>
            <person name="Lu H."/>
            <person name="Xing P."/>
            <person name="Wu Q."/>
        </authorList>
    </citation>
    <scope>NUCLEOTIDE SEQUENCE [LARGE SCALE GENOMIC DNA]</scope>
    <source>
        <strain evidence="3 4">PYC7W</strain>
    </source>
</reference>
<dbReference type="AlphaFoldDB" id="A0A368U5Y1"/>
<protein>
    <submittedName>
        <fullName evidence="3">PaaI family thioesterase</fullName>
    </submittedName>
</protein>
<keyword evidence="4" id="KW-1185">Reference proteome</keyword>
<dbReference type="PANTHER" id="PTHR43240:SF7">
    <property type="entry name" value="BLR7284 PROTEIN"/>
    <property type="match status" value="1"/>
</dbReference>
<dbReference type="Pfam" id="PF03061">
    <property type="entry name" value="4HBT"/>
    <property type="match status" value="1"/>
</dbReference>
<comment type="caution">
    <text evidence="3">The sequence shown here is derived from an EMBL/GenBank/DDBJ whole genome shotgun (WGS) entry which is preliminary data.</text>
</comment>
<dbReference type="NCBIfam" id="TIGR00369">
    <property type="entry name" value="unchar_dom_1"/>
    <property type="match status" value="1"/>
</dbReference>
<dbReference type="Gene3D" id="3.10.129.10">
    <property type="entry name" value="Hotdog Thioesterase"/>
    <property type="match status" value="1"/>
</dbReference>
<dbReference type="CDD" id="cd03443">
    <property type="entry name" value="PaaI_thioesterase"/>
    <property type="match status" value="1"/>
</dbReference>
<dbReference type="SUPFAM" id="SSF54637">
    <property type="entry name" value="Thioesterase/thiol ester dehydrase-isomerase"/>
    <property type="match status" value="1"/>
</dbReference>
<name>A0A368U5Y1_9GAMM</name>
<sequence>MTQNEHTVEAIGPGPEAWRTALTRFVTLIPHTRELELEVVGVVPPEVTMRLPWRDELLGDTTRGLVHGGVLTMLLDTVCGSAVLCGLPSPEVCPTLDLRVDHYRPAVAGLPIMARARVLSVTESVVFTEGTLWQDPERPVARGIGNFMRLGARNTPAGFGEALFSGANDGANDHD</sequence>
<accession>A0A368U5Y1</accession>
<proteinExistence type="predicted"/>
<evidence type="ECO:0000313" key="3">
    <source>
        <dbReference type="EMBL" id="RCV91926.1"/>
    </source>
</evidence>
<keyword evidence="1" id="KW-0378">Hydrolase</keyword>
<evidence type="ECO:0000256" key="1">
    <source>
        <dbReference type="ARBA" id="ARBA00022801"/>
    </source>
</evidence>
<dbReference type="InterPro" id="IPR006683">
    <property type="entry name" value="Thioestr_dom"/>
</dbReference>
<dbReference type="InterPro" id="IPR003736">
    <property type="entry name" value="PAAI_dom"/>
</dbReference>
<dbReference type="EMBL" id="QPII01000001">
    <property type="protein sequence ID" value="RCV91926.1"/>
    <property type="molecule type" value="Genomic_DNA"/>
</dbReference>
<dbReference type="Proteomes" id="UP000252405">
    <property type="component" value="Unassembled WGS sequence"/>
</dbReference>
<dbReference type="GO" id="GO:0061522">
    <property type="term" value="F:1,4-dihydroxy-2-naphthoyl-CoA thioesterase activity"/>
    <property type="evidence" value="ECO:0007669"/>
    <property type="project" value="TreeGrafter"/>
</dbReference>
<evidence type="ECO:0000313" key="4">
    <source>
        <dbReference type="Proteomes" id="UP000252405"/>
    </source>
</evidence>
<dbReference type="RefSeq" id="WP_114477373.1">
    <property type="nucleotide sequence ID" value="NZ_QPII01000001.1"/>
</dbReference>
<evidence type="ECO:0000259" key="2">
    <source>
        <dbReference type="Pfam" id="PF03061"/>
    </source>
</evidence>
<dbReference type="InterPro" id="IPR029069">
    <property type="entry name" value="HotDog_dom_sf"/>
</dbReference>
<dbReference type="GO" id="GO:0005829">
    <property type="term" value="C:cytosol"/>
    <property type="evidence" value="ECO:0007669"/>
    <property type="project" value="TreeGrafter"/>
</dbReference>
<gene>
    <name evidence="3" type="ORF">DU505_02340</name>
</gene>
<dbReference type="PANTHER" id="PTHR43240">
    <property type="entry name" value="1,4-DIHYDROXY-2-NAPHTHOYL-COA THIOESTERASE 1"/>
    <property type="match status" value="1"/>
</dbReference>
<feature type="domain" description="Thioesterase" evidence="2">
    <location>
        <begin position="64"/>
        <end position="139"/>
    </location>
</feature>
<organism evidence="3 4">
    <name type="scientific">Billgrantia montanilacus</name>
    <dbReference type="NCBI Taxonomy" id="2282305"/>
    <lineage>
        <taxon>Bacteria</taxon>
        <taxon>Pseudomonadati</taxon>
        <taxon>Pseudomonadota</taxon>
        <taxon>Gammaproteobacteria</taxon>
        <taxon>Oceanospirillales</taxon>
        <taxon>Halomonadaceae</taxon>
        <taxon>Billgrantia</taxon>
    </lineage>
</organism>